<dbReference type="GO" id="GO:0019058">
    <property type="term" value="P:viral life cycle"/>
    <property type="evidence" value="ECO:0007669"/>
    <property type="project" value="InterPro"/>
</dbReference>
<evidence type="ECO:0000313" key="4">
    <source>
        <dbReference type="Proteomes" id="UP000203651"/>
    </source>
</evidence>
<keyword evidence="1" id="KW-1133">Transmembrane helix</keyword>
<name>A0A1S5YE63_9BBAC</name>
<feature type="transmembrane region" description="Helical" evidence="1">
    <location>
        <begin position="652"/>
        <end position="671"/>
    </location>
</feature>
<keyword evidence="1" id="KW-0472">Membrane</keyword>
<dbReference type="GeneID" id="39105899"/>
<evidence type="ECO:0000259" key="2">
    <source>
        <dbReference type="Pfam" id="PF08404"/>
    </source>
</evidence>
<dbReference type="RefSeq" id="YP_009345786.1">
    <property type="nucleotide sequence ID" value="NC_033780.2"/>
</dbReference>
<dbReference type="Proteomes" id="UP000203651">
    <property type="component" value="Segment"/>
</dbReference>
<proteinExistence type="predicted"/>
<accession>A0A1S5YE63</accession>
<dbReference type="InterPro" id="IPR007663">
    <property type="entry name" value="Baculo_p74"/>
</dbReference>
<evidence type="ECO:0000256" key="1">
    <source>
        <dbReference type="SAM" id="Phobius"/>
    </source>
</evidence>
<dbReference type="EMBL" id="KX855660">
    <property type="protein sequence ID" value="AQQ80335.1"/>
    <property type="molecule type" value="Genomic_DNA"/>
</dbReference>
<keyword evidence="1" id="KW-0812">Transmembrane</keyword>
<feature type="domain" description="Baculoviridae p74 N-terminal" evidence="2">
    <location>
        <begin position="5"/>
        <end position="307"/>
    </location>
</feature>
<dbReference type="Pfam" id="PF04583">
    <property type="entry name" value="Baculo_p74"/>
    <property type="match status" value="1"/>
</dbReference>
<evidence type="ECO:0000313" key="3">
    <source>
        <dbReference type="EMBL" id="AQQ80335.1"/>
    </source>
</evidence>
<keyword evidence="4" id="KW-1185">Reference proteome</keyword>
<dbReference type="Pfam" id="PF08404">
    <property type="entry name" value="Baculo_p74_N"/>
    <property type="match status" value="1"/>
</dbReference>
<organism evidence="3 4">
    <name type="scientific">Betabaculovirus altermyunipunctae</name>
    <dbReference type="NCBI Taxonomy" id="3051996"/>
    <lineage>
        <taxon>Viruses</taxon>
        <taxon>Viruses incertae sedis</taxon>
        <taxon>Naldaviricetes</taxon>
        <taxon>Lefavirales</taxon>
        <taxon>Baculoviridae</taxon>
        <taxon>Betabaculovirus</taxon>
    </lineage>
</organism>
<sequence>MALPTAQDMIWCDQFVQHRVRLHLIRDWRARFPHLFIDYTVRYATNNDYYVPPDVLNKQALVVEINFSKEGCEAMTCYPYTATGVIDVNSPIGGYTQTSNTSVQYNQPACFFLDRALAVRNGELQSIETRYSSNGQCVMVDSFTKMYMNTPYMRTEDRRSAGIDDVPGFDTAYSDNPVFPDKVDGFFNAAYCRRFGRDVVNENSPTGSGCAQAWWEMLIGFVLGDSIYASFKLLFNGVVGDMIWHNYNRPSPILPPAPPAGGRTMLDEWMERRDSAFDENFERRYITHDDFGELIPGMELVYRAGQGYSYRSTANSTDKRSLIGDINAARLALLHGRQRRESSLKSKAVFDAHSLNTSEFSYADNDDLDTMIIDFLEDHSFIIGILTDLGFNILESQLEKLLKEVSSQLLPILRNVLLSGSKRFTSRFAAEVYKSVVIHTVHKALIRTVAIVAKMMFRAVKIAMSVINVVLFFLTIVDFVLMIWDPYGYNNMFPRGYLDDLSNAFLGSMYESVGVENRDIIEILPEMFSSHVTNSLPTSAVEHEEINELTVATISTVIYLDSLKINSNGQIIMYEGNPLTGIDLESLVSSSFAANRNYQYFKWFMLRHNTILLKHSPLVEYSTMLGGFLLLVGGAVAVYKGVNRKSLQPPQLVAFSVLFLILIMLGLWLVITESIEYYMRLYNHNTPAPPQRKFPTHKPFKL</sequence>
<feature type="transmembrane region" description="Helical" evidence="1">
    <location>
        <begin position="462"/>
        <end position="484"/>
    </location>
</feature>
<protein>
    <submittedName>
        <fullName evidence="3">PIF-0</fullName>
    </submittedName>
</protein>
<dbReference type="KEGG" id="vg:39105899"/>
<feature type="transmembrane region" description="Helical" evidence="1">
    <location>
        <begin position="621"/>
        <end position="640"/>
    </location>
</feature>
<reference evidence="3 4" key="1">
    <citation type="journal article" date="2017" name="PLoS ONE">
        <title>The Complete Genome Sequence of a Second Distinct Betabaculovirus from the True Armyworm, Mythimna unipuncta.</title>
        <authorList>
            <person name="Harrison R.L."/>
            <person name="Rowley D.L."/>
            <person name="Mowery J."/>
            <person name="Bauchan G.R."/>
            <person name="Theilmann D.A."/>
            <person name="Rohrmann G.F."/>
            <person name="Erlandson M.A."/>
        </authorList>
    </citation>
    <scope>NUCLEOTIDE SEQUENCE [LARGE SCALE GENOMIC DNA]</scope>
    <source>
        <strain evidence="3">MyunGV#8</strain>
    </source>
</reference>
<dbReference type="InterPro" id="IPR013613">
    <property type="entry name" value="Baculo_p74_N"/>
</dbReference>